<comment type="caution">
    <text evidence="2">The sequence shown here is derived from an EMBL/GenBank/DDBJ whole genome shotgun (WGS) entry which is preliminary data.</text>
</comment>
<dbReference type="OrthoDB" id="1748554at2759"/>
<keyword evidence="3" id="KW-1185">Reference proteome</keyword>
<name>A0A9Q0U6U5_SALVM</name>
<dbReference type="Proteomes" id="UP001151529">
    <property type="component" value="Chromosome 11"/>
</dbReference>
<reference evidence="2" key="2">
    <citation type="journal article" date="2023" name="Int. J. Mol. Sci.">
        <title>De Novo Assembly and Annotation of 11 Diverse Shrub Willow (Salix) Genomes Reveals Novel Gene Organization in Sex-Linked Regions.</title>
        <authorList>
            <person name="Hyden B."/>
            <person name="Feng K."/>
            <person name="Yates T.B."/>
            <person name="Jawdy S."/>
            <person name="Cereghino C."/>
            <person name="Smart L.B."/>
            <person name="Muchero W."/>
        </authorList>
    </citation>
    <scope>NUCLEOTIDE SEQUENCE [LARGE SCALE GENOMIC DNA]</scope>
    <source>
        <tissue evidence="2">Shoot tip</tissue>
    </source>
</reference>
<accession>A0A9Q0U6U5</accession>
<evidence type="ECO:0000259" key="1">
    <source>
        <dbReference type="Pfam" id="PF13966"/>
    </source>
</evidence>
<feature type="domain" description="Reverse transcriptase zinc-binding" evidence="1">
    <location>
        <begin position="92"/>
        <end position="142"/>
    </location>
</feature>
<gene>
    <name evidence="2" type="ORF">OIU85_022427</name>
</gene>
<reference evidence="2" key="1">
    <citation type="submission" date="2022-11" db="EMBL/GenBank/DDBJ databases">
        <authorList>
            <person name="Hyden B.L."/>
            <person name="Feng K."/>
            <person name="Yates T."/>
            <person name="Jawdy S."/>
            <person name="Smart L.B."/>
            <person name="Muchero W."/>
        </authorList>
    </citation>
    <scope>NUCLEOTIDE SEQUENCE</scope>
    <source>
        <tissue evidence="2">Shoot tip</tissue>
    </source>
</reference>
<proteinExistence type="predicted"/>
<dbReference type="EMBL" id="JAPFFL010000005">
    <property type="protein sequence ID" value="KAJ6724507.1"/>
    <property type="molecule type" value="Genomic_DNA"/>
</dbReference>
<dbReference type="Pfam" id="PF13966">
    <property type="entry name" value="zf-RVT"/>
    <property type="match status" value="1"/>
</dbReference>
<evidence type="ECO:0000313" key="2">
    <source>
        <dbReference type="EMBL" id="KAJ6724507.1"/>
    </source>
</evidence>
<organism evidence="2 3">
    <name type="scientific">Salix viminalis</name>
    <name type="common">Common osier</name>
    <name type="synonym">Basket willow</name>
    <dbReference type="NCBI Taxonomy" id="40686"/>
    <lineage>
        <taxon>Eukaryota</taxon>
        <taxon>Viridiplantae</taxon>
        <taxon>Streptophyta</taxon>
        <taxon>Embryophyta</taxon>
        <taxon>Tracheophyta</taxon>
        <taxon>Spermatophyta</taxon>
        <taxon>Magnoliopsida</taxon>
        <taxon>eudicotyledons</taxon>
        <taxon>Gunneridae</taxon>
        <taxon>Pentapetalae</taxon>
        <taxon>rosids</taxon>
        <taxon>fabids</taxon>
        <taxon>Malpighiales</taxon>
        <taxon>Salicaceae</taxon>
        <taxon>Saliceae</taxon>
        <taxon>Salix</taxon>
    </lineage>
</organism>
<dbReference type="InterPro" id="IPR026960">
    <property type="entry name" value="RVT-Znf"/>
</dbReference>
<evidence type="ECO:0000313" key="3">
    <source>
        <dbReference type="Proteomes" id="UP001151529"/>
    </source>
</evidence>
<sequence>MTNCIGNGSGTSLWNDYGLPRGCRLSDFLPHRIMATIGLGWEAKVLDIIKDGNWAFSTSHHLLTTIWTSITFNPNNRAPNHHVWGGNLSGNFTISSAWEKLRKKNLVNALCQLIWYPGHIPRQAFILWLATRKRMQTLDRLQ</sequence>
<protein>
    <recommendedName>
        <fullName evidence="1">Reverse transcriptase zinc-binding domain-containing protein</fullName>
    </recommendedName>
</protein>
<dbReference type="AlphaFoldDB" id="A0A9Q0U6U5"/>